<evidence type="ECO:0000256" key="1">
    <source>
        <dbReference type="SAM" id="MobiDB-lite"/>
    </source>
</evidence>
<feature type="compositionally biased region" description="Low complexity" evidence="1">
    <location>
        <begin position="1"/>
        <end position="17"/>
    </location>
</feature>
<feature type="compositionally biased region" description="Basic and acidic residues" evidence="1">
    <location>
        <begin position="296"/>
        <end position="313"/>
    </location>
</feature>
<feature type="compositionally biased region" description="Low complexity" evidence="1">
    <location>
        <begin position="155"/>
        <end position="167"/>
    </location>
</feature>
<dbReference type="RefSeq" id="XP_062717509.1">
    <property type="nucleotide sequence ID" value="XM_062868151.1"/>
</dbReference>
<feature type="compositionally biased region" description="Low complexity" evidence="1">
    <location>
        <begin position="248"/>
        <end position="262"/>
    </location>
</feature>
<protein>
    <submittedName>
        <fullName evidence="2">Uncharacterized protein</fullName>
    </submittedName>
</protein>
<feature type="compositionally biased region" description="Low complexity" evidence="1">
    <location>
        <begin position="82"/>
        <end position="109"/>
    </location>
</feature>
<proteinExistence type="predicted"/>
<feature type="compositionally biased region" description="Low complexity" evidence="1">
    <location>
        <begin position="180"/>
        <end position="200"/>
    </location>
</feature>
<sequence>MGSQDSSRYGSGRSSPRAIPSVRLDPSAGPGLTWAAGYGRNNSSTRITSSTHSAGDDGLLFPLDPEPWRNPFSTRSPPPAYPGRGASSTAAASGSYSGAPSGNPSPAGSFNHSRSPTVAGSTCSSSTSSALGSYSSLLNPYRPSTRRLRERDRTTTTSSRRYGSPSPFRLPCPLPETPRARSPTTSTSTDLSSRYNPNSSRHPRPRNRDRLRGYGTFDSPQGSDISRRSSSRLSRASTAVDDEPPSPSIYAASPAARSYADSTAPGYRDPNPGYYSPIVESPAFGSSPTRWARAPGRRDMDSRRDRSSRGYTV</sequence>
<evidence type="ECO:0000313" key="3">
    <source>
        <dbReference type="Proteomes" id="UP001273166"/>
    </source>
</evidence>
<reference evidence="2" key="2">
    <citation type="submission" date="2023-06" db="EMBL/GenBank/DDBJ databases">
        <authorList>
            <consortium name="Lawrence Berkeley National Laboratory"/>
            <person name="Mondo S.J."/>
            <person name="Hensen N."/>
            <person name="Bonometti L."/>
            <person name="Westerberg I."/>
            <person name="Brannstrom I.O."/>
            <person name="Guillou S."/>
            <person name="Cros-Aarteil S."/>
            <person name="Calhoun S."/>
            <person name="Haridas S."/>
            <person name="Kuo A."/>
            <person name="Pangilinan J."/>
            <person name="Riley R."/>
            <person name="Labutti K."/>
            <person name="Andreopoulos B."/>
            <person name="Lipzen A."/>
            <person name="Chen C."/>
            <person name="Yanf M."/>
            <person name="Daum C."/>
            <person name="Ng V."/>
            <person name="Clum A."/>
            <person name="Steindorff A."/>
            <person name="Ohm R."/>
            <person name="Martin F."/>
            <person name="Silar P."/>
            <person name="Natvig D."/>
            <person name="Lalanne C."/>
            <person name="Gautier V."/>
            <person name="Ament-Velasquez S.L."/>
            <person name="Kruys A."/>
            <person name="Hutchinson M.I."/>
            <person name="Powell A.J."/>
            <person name="Barry K."/>
            <person name="Miller A.N."/>
            <person name="Grigoriev I.V."/>
            <person name="Debuchy R."/>
            <person name="Gladieux P."/>
            <person name="Thoren M.H."/>
            <person name="Johannesson H."/>
        </authorList>
    </citation>
    <scope>NUCLEOTIDE SEQUENCE</scope>
    <source>
        <strain evidence="2">CBS 333.67</strain>
    </source>
</reference>
<dbReference type="AlphaFoldDB" id="A0AAJ0LXX0"/>
<dbReference type="Proteomes" id="UP001273166">
    <property type="component" value="Unassembled WGS sequence"/>
</dbReference>
<name>A0AAJ0LXX0_9PEZI</name>
<reference evidence="2" key="1">
    <citation type="journal article" date="2023" name="Mol. Phylogenet. Evol.">
        <title>Genome-scale phylogeny and comparative genomics of the fungal order Sordariales.</title>
        <authorList>
            <person name="Hensen N."/>
            <person name="Bonometti L."/>
            <person name="Westerberg I."/>
            <person name="Brannstrom I.O."/>
            <person name="Guillou S."/>
            <person name="Cros-Aarteil S."/>
            <person name="Calhoun S."/>
            <person name="Haridas S."/>
            <person name="Kuo A."/>
            <person name="Mondo S."/>
            <person name="Pangilinan J."/>
            <person name="Riley R."/>
            <person name="LaButti K."/>
            <person name="Andreopoulos B."/>
            <person name="Lipzen A."/>
            <person name="Chen C."/>
            <person name="Yan M."/>
            <person name="Daum C."/>
            <person name="Ng V."/>
            <person name="Clum A."/>
            <person name="Steindorff A."/>
            <person name="Ohm R.A."/>
            <person name="Martin F."/>
            <person name="Silar P."/>
            <person name="Natvig D.O."/>
            <person name="Lalanne C."/>
            <person name="Gautier V."/>
            <person name="Ament-Velasquez S.L."/>
            <person name="Kruys A."/>
            <person name="Hutchinson M.I."/>
            <person name="Powell A.J."/>
            <person name="Barry K."/>
            <person name="Miller A.N."/>
            <person name="Grigoriev I.V."/>
            <person name="Debuchy R."/>
            <person name="Gladieux P."/>
            <person name="Hiltunen Thoren M."/>
            <person name="Johannesson H."/>
        </authorList>
    </citation>
    <scope>NUCLEOTIDE SEQUENCE</scope>
    <source>
        <strain evidence="2">CBS 333.67</strain>
    </source>
</reference>
<dbReference type="GeneID" id="87886980"/>
<feature type="compositionally biased region" description="Low complexity" evidence="1">
    <location>
        <begin position="119"/>
        <end position="137"/>
    </location>
</feature>
<comment type="caution">
    <text evidence="2">The sequence shown here is derived from an EMBL/GenBank/DDBJ whole genome shotgun (WGS) entry which is preliminary data.</text>
</comment>
<feature type="compositionally biased region" description="Low complexity" evidence="1">
    <location>
        <begin position="43"/>
        <end position="53"/>
    </location>
</feature>
<feature type="region of interest" description="Disordered" evidence="1">
    <location>
        <begin position="1"/>
        <end position="313"/>
    </location>
</feature>
<evidence type="ECO:0000313" key="2">
    <source>
        <dbReference type="EMBL" id="KAK3301729.1"/>
    </source>
</evidence>
<organism evidence="2 3">
    <name type="scientific">Chaetomium strumarium</name>
    <dbReference type="NCBI Taxonomy" id="1170767"/>
    <lineage>
        <taxon>Eukaryota</taxon>
        <taxon>Fungi</taxon>
        <taxon>Dikarya</taxon>
        <taxon>Ascomycota</taxon>
        <taxon>Pezizomycotina</taxon>
        <taxon>Sordariomycetes</taxon>
        <taxon>Sordariomycetidae</taxon>
        <taxon>Sordariales</taxon>
        <taxon>Chaetomiaceae</taxon>
        <taxon>Chaetomium</taxon>
    </lineage>
</organism>
<accession>A0AAJ0LXX0</accession>
<dbReference type="EMBL" id="JAUDZG010000008">
    <property type="protein sequence ID" value="KAK3301729.1"/>
    <property type="molecule type" value="Genomic_DNA"/>
</dbReference>
<gene>
    <name evidence="2" type="ORF">B0T15DRAFT_514979</name>
</gene>
<keyword evidence="3" id="KW-1185">Reference proteome</keyword>